<proteinExistence type="inferred from homology"/>
<dbReference type="OrthoDB" id="10250730at2759"/>
<dbReference type="InterPro" id="IPR001279">
    <property type="entry name" value="Metallo-B-lactamas"/>
</dbReference>
<name>A0A2H3TRV5_FUSOX</name>
<dbReference type="VEuPathDB" id="FungiDB:FOMG_00122"/>
<organism evidence="7 8">
    <name type="scientific">Fusarium oxysporum</name>
    <name type="common">Fusarium vascular wilt</name>
    <dbReference type="NCBI Taxonomy" id="5507"/>
    <lineage>
        <taxon>Eukaryota</taxon>
        <taxon>Fungi</taxon>
        <taxon>Dikarya</taxon>
        <taxon>Ascomycota</taxon>
        <taxon>Pezizomycotina</taxon>
        <taxon>Sordariomycetes</taxon>
        <taxon>Hypocreomycetidae</taxon>
        <taxon>Hypocreales</taxon>
        <taxon>Nectriaceae</taxon>
        <taxon>Fusarium</taxon>
        <taxon>Fusarium oxysporum species complex</taxon>
    </lineage>
</organism>
<evidence type="ECO:0000256" key="1">
    <source>
        <dbReference type="ARBA" id="ARBA00001947"/>
    </source>
</evidence>
<sequence length="322" mass="36136">MGSQLPLGFVSIHALESGWFSMPERYFVFPLKDPKARKQVPSLSFLIQHYDVETSKMTKILFDLGLRRDIEQYPPPIRKHVATREPIDTSVDTVASLAKGGLEPDDIDFIFLSHLHWDHCGTPSDFETSEFIVGNGAMALLSEKPTGSSHNHFESNLLPLDRTFELKHPTASPCAIIPEVLERNSLATQLQNRKWRPMGPFPYTLDVFDDGSLYIVWAPGHLAGHINLLCRKKDKKYVYLAGDAGHDLRLLSGEKDIAWWRDENHQTCCIHQNPDQARQTLANIRAAWNNKTSLGPVEVVLAHDAAWASAAKTAGSYFPGEL</sequence>
<dbReference type="InterPro" id="IPR036866">
    <property type="entry name" value="RibonucZ/Hydroxyglut_hydro"/>
</dbReference>
<dbReference type="Gene3D" id="3.60.15.10">
    <property type="entry name" value="Ribonuclease Z/Hydroxyacylglutathione hydrolase-like"/>
    <property type="match status" value="1"/>
</dbReference>
<keyword evidence="4" id="KW-0378">Hydrolase</keyword>
<protein>
    <recommendedName>
        <fullName evidence="6">Metallo-beta-lactamase domain-containing protein</fullName>
    </recommendedName>
</protein>
<dbReference type="SUPFAM" id="SSF56281">
    <property type="entry name" value="Metallo-hydrolase/oxidoreductase"/>
    <property type="match status" value="1"/>
</dbReference>
<dbReference type="Proteomes" id="UP000219369">
    <property type="component" value="Unassembled WGS sequence"/>
</dbReference>
<accession>A0A2H3TRV5</accession>
<dbReference type="InterPro" id="IPR051013">
    <property type="entry name" value="MBL_superfamily_lactonases"/>
</dbReference>
<dbReference type="Pfam" id="PF00753">
    <property type="entry name" value="Lactamase_B"/>
    <property type="match status" value="1"/>
</dbReference>
<feature type="domain" description="Metallo-beta-lactamase" evidence="6">
    <location>
        <begin position="87"/>
        <end position="237"/>
    </location>
</feature>
<dbReference type="VEuPathDB" id="FungiDB:FOZG_17388"/>
<keyword evidence="3" id="KW-0479">Metal-binding</keyword>
<keyword evidence="5" id="KW-0862">Zinc</keyword>
<dbReference type="GO" id="GO:0046872">
    <property type="term" value="F:metal ion binding"/>
    <property type="evidence" value="ECO:0007669"/>
    <property type="project" value="UniProtKB-KW"/>
</dbReference>
<reference evidence="8" key="1">
    <citation type="submission" date="2016-09" db="EMBL/GenBank/DDBJ databases">
        <authorList>
            <person name="Guldener U."/>
        </authorList>
    </citation>
    <scope>NUCLEOTIDE SEQUENCE [LARGE SCALE GENOMIC DNA]</scope>
    <source>
        <strain evidence="8">V64-1</strain>
    </source>
</reference>
<evidence type="ECO:0000256" key="3">
    <source>
        <dbReference type="ARBA" id="ARBA00022723"/>
    </source>
</evidence>
<dbReference type="VEuPathDB" id="FungiDB:FOIG_15871"/>
<dbReference type="PANTHER" id="PTHR42978">
    <property type="entry name" value="QUORUM-QUENCHING LACTONASE YTNP-RELATED-RELATED"/>
    <property type="match status" value="1"/>
</dbReference>
<evidence type="ECO:0000313" key="8">
    <source>
        <dbReference type="Proteomes" id="UP000219369"/>
    </source>
</evidence>
<dbReference type="EMBL" id="FMJY01000010">
    <property type="protein sequence ID" value="SCO91368.1"/>
    <property type="molecule type" value="Genomic_DNA"/>
</dbReference>
<evidence type="ECO:0000313" key="7">
    <source>
        <dbReference type="EMBL" id="SCO91368.1"/>
    </source>
</evidence>
<comment type="similarity">
    <text evidence="2">Belongs to the metallo-beta-lactamase superfamily.</text>
</comment>
<dbReference type="PANTHER" id="PTHR42978:SF2">
    <property type="entry name" value="102 KBASES UNSTABLE REGION: FROM 1 TO 119443"/>
    <property type="match status" value="1"/>
</dbReference>
<evidence type="ECO:0000256" key="4">
    <source>
        <dbReference type="ARBA" id="ARBA00022801"/>
    </source>
</evidence>
<evidence type="ECO:0000259" key="6">
    <source>
        <dbReference type="Pfam" id="PF00753"/>
    </source>
</evidence>
<dbReference type="CDD" id="cd07730">
    <property type="entry name" value="metallo-hydrolase-like_MBL-fold"/>
    <property type="match status" value="1"/>
</dbReference>
<dbReference type="GO" id="GO:0016787">
    <property type="term" value="F:hydrolase activity"/>
    <property type="evidence" value="ECO:0007669"/>
    <property type="project" value="UniProtKB-KW"/>
</dbReference>
<evidence type="ECO:0000256" key="2">
    <source>
        <dbReference type="ARBA" id="ARBA00007749"/>
    </source>
</evidence>
<dbReference type="VEuPathDB" id="FungiDB:FOC1_g10000726"/>
<comment type="cofactor">
    <cofactor evidence="1">
        <name>Zn(2+)</name>
        <dbReference type="ChEBI" id="CHEBI:29105"/>
    </cofactor>
</comment>
<dbReference type="AlphaFoldDB" id="A0A2H3TRV5"/>
<gene>
    <name evidence="7" type="ORF">FRV6_15496</name>
</gene>
<evidence type="ECO:0000256" key="5">
    <source>
        <dbReference type="ARBA" id="ARBA00022833"/>
    </source>
</evidence>
<dbReference type="VEuPathDB" id="FungiDB:FOXG_20403"/>